<dbReference type="PANTHER" id="PTHR45458">
    <property type="entry name" value="SHORT-CHAIN DEHYDROGENASE/REDUCTASE SDR"/>
    <property type="match status" value="1"/>
</dbReference>
<dbReference type="AlphaFoldDB" id="A0A4R6NC04"/>
<dbReference type="InterPro" id="IPR002347">
    <property type="entry name" value="SDR_fam"/>
</dbReference>
<dbReference type="SUPFAM" id="SSF51735">
    <property type="entry name" value="NAD(P)-binding Rossmann-fold domains"/>
    <property type="match status" value="1"/>
</dbReference>
<dbReference type="PANTHER" id="PTHR45458:SF1">
    <property type="entry name" value="SHORT CHAIN DEHYDROGENASE"/>
    <property type="match status" value="1"/>
</dbReference>
<proteinExistence type="predicted"/>
<dbReference type="EMBL" id="SNXE01000001">
    <property type="protein sequence ID" value="TDP13158.1"/>
    <property type="molecule type" value="Genomic_DNA"/>
</dbReference>
<evidence type="ECO:0000313" key="1">
    <source>
        <dbReference type="EMBL" id="TDP13158.1"/>
    </source>
</evidence>
<dbReference type="GO" id="GO:0016616">
    <property type="term" value="F:oxidoreductase activity, acting on the CH-OH group of donors, NAD or NADP as acceptor"/>
    <property type="evidence" value="ECO:0007669"/>
    <property type="project" value="TreeGrafter"/>
</dbReference>
<accession>A0A4R6NC04</accession>
<organism evidence="1 2">
    <name type="scientific">Roseateles asaccharophilus</name>
    <dbReference type="NCBI Taxonomy" id="582607"/>
    <lineage>
        <taxon>Bacteria</taxon>
        <taxon>Pseudomonadati</taxon>
        <taxon>Pseudomonadota</taxon>
        <taxon>Betaproteobacteria</taxon>
        <taxon>Burkholderiales</taxon>
        <taxon>Sphaerotilaceae</taxon>
        <taxon>Roseateles</taxon>
    </lineage>
</organism>
<dbReference type="Proteomes" id="UP000295357">
    <property type="component" value="Unassembled WGS sequence"/>
</dbReference>
<reference evidence="1 2" key="1">
    <citation type="submission" date="2019-03" db="EMBL/GenBank/DDBJ databases">
        <title>Genomic Encyclopedia of Type Strains, Phase IV (KMG-IV): sequencing the most valuable type-strain genomes for metagenomic binning, comparative biology and taxonomic classification.</title>
        <authorList>
            <person name="Goeker M."/>
        </authorList>
    </citation>
    <scope>NUCLEOTIDE SEQUENCE [LARGE SCALE GENOMIC DNA]</scope>
    <source>
        <strain evidence="1 2">DSM 25082</strain>
    </source>
</reference>
<dbReference type="InterPro" id="IPR052184">
    <property type="entry name" value="SDR_enzymes"/>
</dbReference>
<protein>
    <submittedName>
        <fullName evidence="1">NAD(P)-dependent dehydrogenase (Short-subunit alcohol dehydrogenase family)</fullName>
    </submittedName>
</protein>
<gene>
    <name evidence="1" type="ORF">DFR39_101632</name>
</gene>
<dbReference type="Pfam" id="PF00106">
    <property type="entry name" value="adh_short"/>
    <property type="match status" value="1"/>
</dbReference>
<comment type="caution">
    <text evidence="1">The sequence shown here is derived from an EMBL/GenBank/DDBJ whole genome shotgun (WGS) entry which is preliminary data.</text>
</comment>
<keyword evidence="2" id="KW-1185">Reference proteome</keyword>
<dbReference type="InterPro" id="IPR036291">
    <property type="entry name" value="NAD(P)-bd_dom_sf"/>
</dbReference>
<evidence type="ECO:0000313" key="2">
    <source>
        <dbReference type="Proteomes" id="UP000295357"/>
    </source>
</evidence>
<dbReference type="RefSeq" id="WP_246030657.1">
    <property type="nucleotide sequence ID" value="NZ_JAUFPJ010000001.1"/>
</dbReference>
<name>A0A4R6NC04_9BURK</name>
<sequence>MTMLARLPPSYRALVLGASGTLGSAFVRALRADARCATVQGLSRSGQPALILEQEDSLREAAAAVASEGPYHLIIDATGALTIDGRGPEKRLAELDATGLARSFQINATGRALLLKHFIPLLAPRNQASILAVLSARVGSIADNRLGGWYGYRAAKAAGNMLLQTAAIEAQRSRPLAVFAALQPGTVASPLSAPFNAGHALTDADASVAGLLQALGRLEPAAGARFIDHRGLPIPW</sequence>
<dbReference type="Gene3D" id="3.40.50.720">
    <property type="entry name" value="NAD(P)-binding Rossmann-like Domain"/>
    <property type="match status" value="1"/>
</dbReference>